<evidence type="ECO:0000313" key="1">
    <source>
        <dbReference type="EMBL" id="KAJ5456055.1"/>
    </source>
</evidence>
<gene>
    <name evidence="1" type="ORF">N7458_004319</name>
</gene>
<sequence>MATIDQTSDSTYQDEFTRDGYIFEKDPEAGQRVEEMEAACIPFASQAGLQFYKTNVLDDPVSPVLAILLHLKADFAKRKRQVLDSCFQWFGLGLYRTFGSMPGCDYAFRQSDLSSKTESLLIQFWKKGSKVTFWKGSHHKQITTMKGENNLWRAPRVALTRLGLEPVHVIFENGGFSIRDTRLFVEVSEGNAITFGIASKDVLEKWWAPMKLPRPLQAVVKNMEGPNYGMNVTYFDGKRESGALGFSSPPD</sequence>
<dbReference type="EMBL" id="JAPVEA010000004">
    <property type="protein sequence ID" value="KAJ5456055.1"/>
    <property type="molecule type" value="Genomic_DNA"/>
</dbReference>
<dbReference type="RefSeq" id="XP_056768428.1">
    <property type="nucleotide sequence ID" value="XM_056907701.1"/>
</dbReference>
<accession>A0AAD6G5A2</accession>
<organism evidence="1 2">
    <name type="scientific">Penicillium daleae</name>
    <dbReference type="NCBI Taxonomy" id="63821"/>
    <lineage>
        <taxon>Eukaryota</taxon>
        <taxon>Fungi</taxon>
        <taxon>Dikarya</taxon>
        <taxon>Ascomycota</taxon>
        <taxon>Pezizomycotina</taxon>
        <taxon>Eurotiomycetes</taxon>
        <taxon>Eurotiomycetidae</taxon>
        <taxon>Eurotiales</taxon>
        <taxon>Aspergillaceae</taxon>
        <taxon>Penicillium</taxon>
    </lineage>
</organism>
<dbReference type="GeneID" id="81597944"/>
<protein>
    <submittedName>
        <fullName evidence="1">Uncharacterized protein</fullName>
    </submittedName>
</protein>
<comment type="caution">
    <text evidence="1">The sequence shown here is derived from an EMBL/GenBank/DDBJ whole genome shotgun (WGS) entry which is preliminary data.</text>
</comment>
<name>A0AAD6G5A2_9EURO</name>
<reference evidence="1" key="2">
    <citation type="journal article" date="2023" name="IMA Fungus">
        <title>Comparative genomic study of the Penicillium genus elucidates a diverse pangenome and 15 lateral gene transfer events.</title>
        <authorList>
            <person name="Petersen C."/>
            <person name="Sorensen T."/>
            <person name="Nielsen M.R."/>
            <person name="Sondergaard T.E."/>
            <person name="Sorensen J.L."/>
            <person name="Fitzpatrick D.A."/>
            <person name="Frisvad J.C."/>
            <person name="Nielsen K.L."/>
        </authorList>
    </citation>
    <scope>NUCLEOTIDE SEQUENCE</scope>
    <source>
        <strain evidence="1">IBT 16125</strain>
    </source>
</reference>
<evidence type="ECO:0000313" key="2">
    <source>
        <dbReference type="Proteomes" id="UP001213681"/>
    </source>
</evidence>
<proteinExistence type="predicted"/>
<dbReference type="Proteomes" id="UP001213681">
    <property type="component" value="Unassembled WGS sequence"/>
</dbReference>
<keyword evidence="2" id="KW-1185">Reference proteome</keyword>
<dbReference type="AlphaFoldDB" id="A0AAD6G5A2"/>
<reference evidence="1" key="1">
    <citation type="submission" date="2022-12" db="EMBL/GenBank/DDBJ databases">
        <authorList>
            <person name="Petersen C."/>
        </authorList>
    </citation>
    <scope>NUCLEOTIDE SEQUENCE</scope>
    <source>
        <strain evidence="1">IBT 16125</strain>
    </source>
</reference>